<organism evidence="6 7">
    <name type="scientific">Vagococcus bubulae</name>
    <dbReference type="NCBI Taxonomy" id="1977868"/>
    <lineage>
        <taxon>Bacteria</taxon>
        <taxon>Bacillati</taxon>
        <taxon>Bacillota</taxon>
        <taxon>Bacilli</taxon>
        <taxon>Lactobacillales</taxon>
        <taxon>Enterococcaceae</taxon>
        <taxon>Vagococcus</taxon>
    </lineage>
</organism>
<feature type="domain" description="ABC transporter" evidence="5">
    <location>
        <begin position="331"/>
        <end position="545"/>
    </location>
</feature>
<dbReference type="InterPro" id="IPR051309">
    <property type="entry name" value="ABCF_ATPase"/>
</dbReference>
<dbReference type="OrthoDB" id="9760950at2"/>
<reference evidence="6 7" key="1">
    <citation type="submission" date="2017-05" db="EMBL/GenBank/DDBJ databases">
        <title>Vagococcus spp. assemblies.</title>
        <authorList>
            <person name="Gulvik C.A."/>
        </authorList>
    </citation>
    <scope>NUCLEOTIDE SEQUENCE [LARGE SCALE GENOMIC DNA]</scope>
    <source>
        <strain evidence="6 7">SS1994</strain>
    </source>
</reference>
<dbReference type="CDD" id="cd03221">
    <property type="entry name" value="ABCF_EF-3"/>
    <property type="match status" value="2"/>
</dbReference>
<dbReference type="Gene3D" id="3.40.50.300">
    <property type="entry name" value="P-loop containing nucleotide triphosphate hydrolases"/>
    <property type="match status" value="2"/>
</dbReference>
<dbReference type="PROSITE" id="PS50893">
    <property type="entry name" value="ABC_TRANSPORTER_2"/>
    <property type="match status" value="2"/>
</dbReference>
<evidence type="ECO:0000256" key="1">
    <source>
        <dbReference type="ARBA" id="ARBA00022737"/>
    </source>
</evidence>
<proteinExistence type="predicted"/>
<comment type="caution">
    <text evidence="6">The sequence shown here is derived from an EMBL/GenBank/DDBJ whole genome shotgun (WGS) entry which is preliminary data.</text>
</comment>
<evidence type="ECO:0000313" key="7">
    <source>
        <dbReference type="Proteomes" id="UP000288490"/>
    </source>
</evidence>
<keyword evidence="4" id="KW-0175">Coiled coil</keyword>
<dbReference type="GO" id="GO:0005524">
    <property type="term" value="F:ATP binding"/>
    <property type="evidence" value="ECO:0007669"/>
    <property type="project" value="UniProtKB-KW"/>
</dbReference>
<feature type="coiled-coil region" evidence="4">
    <location>
        <begin position="249"/>
        <end position="279"/>
    </location>
</feature>
<keyword evidence="1" id="KW-0677">Repeat</keyword>
<dbReference type="FunFam" id="3.40.50.300:FF:000309">
    <property type="entry name" value="ABC transporter ATP-binding protein"/>
    <property type="match status" value="1"/>
</dbReference>
<evidence type="ECO:0000256" key="2">
    <source>
        <dbReference type="ARBA" id="ARBA00022741"/>
    </source>
</evidence>
<dbReference type="InterPro" id="IPR032781">
    <property type="entry name" value="ABC_tran_Xtn"/>
</dbReference>
<dbReference type="InterPro" id="IPR003593">
    <property type="entry name" value="AAA+_ATPase"/>
</dbReference>
<sequence length="645" mass="74389">MILLQANNVSRLFGDDVLFENIQLDIQDKSRIALVGRNGAGKSTLLKILAGMEEPDTGLVTKSKELTIGYLDQHTGLESDKTIWEEMLSVFDYVQEMERKLRQLEQDIANPTIHDDEEAYQQVLKDYDKLQHEFNEINGYGYESEIKSVLHGFRFDETFFDVPIQNLSGGQKTRLALARLLLEKPSLLILDEPTNHLDIDTLNWLENYLQGYRGAILMVSHDRYFLDKIVNEVYDISRRKITHYKGNYSTFLERKAERLEQEEKEYEKQQDQIAKLEDFVARNIVRASTTKRAQSRRKQLEKMEKLEKPLGDEKSAHFLFKTNRPSGREVLTLDNVAVGYDSLILSDPINLALRKQEAIALVGPNGVGKSTLLKSIIGDIPFVKGTAEIGHKVDIGYYDQEQGKLSGSQSVLEELWREHPTTPEKDIRTLLGSFLFSGEDVKKTINLLSGGEKARVALAKLAMQKDNFLILDEPTNHLDIDSKEVLENALIEYDGTLLFVSHDRYFINRIATGVLELSEEGSTYYHGNYDYYMEKKAEEEERQALLNDTQNVEDNKVTKDKLSYEESKERQKEQRKLERLVDSLEVELQEAEEKIESIQKEMEQPEILEDHEKLLDLDKELQEVYAKQETLLETWEKASLELESF</sequence>
<evidence type="ECO:0000313" key="6">
    <source>
        <dbReference type="EMBL" id="RST94624.1"/>
    </source>
</evidence>
<dbReference type="PROSITE" id="PS00211">
    <property type="entry name" value="ABC_TRANSPORTER_1"/>
    <property type="match status" value="2"/>
</dbReference>
<dbReference type="InterPro" id="IPR027417">
    <property type="entry name" value="P-loop_NTPase"/>
</dbReference>
<dbReference type="PANTHER" id="PTHR42855:SF2">
    <property type="entry name" value="DRUG RESISTANCE ABC TRANSPORTER,ATP-BINDING PROTEIN"/>
    <property type="match status" value="1"/>
</dbReference>
<dbReference type="SMART" id="SM00382">
    <property type="entry name" value="AAA"/>
    <property type="match status" value="2"/>
</dbReference>
<keyword evidence="2" id="KW-0547">Nucleotide-binding</keyword>
<keyword evidence="7" id="KW-1185">Reference proteome</keyword>
<dbReference type="AlphaFoldDB" id="A0A429ZLP3"/>
<keyword evidence="3 6" id="KW-0067">ATP-binding</keyword>
<dbReference type="RefSeq" id="WP_125957266.1">
    <property type="nucleotide sequence ID" value="NZ_JAQEJV010000008.1"/>
</dbReference>
<dbReference type="GO" id="GO:0003676">
    <property type="term" value="F:nucleic acid binding"/>
    <property type="evidence" value="ECO:0007669"/>
    <property type="project" value="UniProtKB-ARBA"/>
</dbReference>
<evidence type="ECO:0000256" key="3">
    <source>
        <dbReference type="ARBA" id="ARBA00022840"/>
    </source>
</evidence>
<accession>A0A429ZLP3</accession>
<dbReference type="Pfam" id="PF00005">
    <property type="entry name" value="ABC_tran"/>
    <property type="match status" value="2"/>
</dbReference>
<dbReference type="PANTHER" id="PTHR42855">
    <property type="entry name" value="ABC TRANSPORTER ATP-BINDING SUBUNIT"/>
    <property type="match status" value="1"/>
</dbReference>
<dbReference type="FunFam" id="3.40.50.300:FF:000011">
    <property type="entry name" value="Putative ABC transporter ATP-binding component"/>
    <property type="match status" value="1"/>
</dbReference>
<dbReference type="InterPro" id="IPR017871">
    <property type="entry name" value="ABC_transporter-like_CS"/>
</dbReference>
<protein>
    <submittedName>
        <fullName evidence="6">Multidrug ABC transporter ATP-binding protein</fullName>
    </submittedName>
</protein>
<dbReference type="SUPFAM" id="SSF52540">
    <property type="entry name" value="P-loop containing nucleoside triphosphate hydrolases"/>
    <property type="match status" value="2"/>
</dbReference>
<gene>
    <name evidence="6" type="ORF">CBF36_05305</name>
</gene>
<name>A0A429ZLP3_9ENTE</name>
<dbReference type="Pfam" id="PF12848">
    <property type="entry name" value="ABC_tran_Xtn"/>
    <property type="match status" value="1"/>
</dbReference>
<feature type="coiled-coil region" evidence="4">
    <location>
        <begin position="535"/>
        <end position="608"/>
    </location>
</feature>
<dbReference type="Proteomes" id="UP000288490">
    <property type="component" value="Unassembled WGS sequence"/>
</dbReference>
<dbReference type="GO" id="GO:0016887">
    <property type="term" value="F:ATP hydrolysis activity"/>
    <property type="evidence" value="ECO:0007669"/>
    <property type="project" value="InterPro"/>
</dbReference>
<feature type="domain" description="ABC transporter" evidence="5">
    <location>
        <begin position="4"/>
        <end position="263"/>
    </location>
</feature>
<dbReference type="InterPro" id="IPR003439">
    <property type="entry name" value="ABC_transporter-like_ATP-bd"/>
</dbReference>
<evidence type="ECO:0000259" key="5">
    <source>
        <dbReference type="PROSITE" id="PS50893"/>
    </source>
</evidence>
<dbReference type="EMBL" id="NGJT01000007">
    <property type="protein sequence ID" value="RST94624.1"/>
    <property type="molecule type" value="Genomic_DNA"/>
</dbReference>
<evidence type="ECO:0000256" key="4">
    <source>
        <dbReference type="SAM" id="Coils"/>
    </source>
</evidence>